<evidence type="ECO:0000259" key="5">
    <source>
        <dbReference type="Pfam" id="PF17827"/>
    </source>
</evidence>
<feature type="domain" description="Release factor glutamine methyltransferase N-terminal" evidence="5">
    <location>
        <begin position="5"/>
        <end position="71"/>
    </location>
</feature>
<name>A0A9X1JNE5_9SPHN</name>
<dbReference type="CDD" id="cd02440">
    <property type="entry name" value="AdoMet_MTases"/>
    <property type="match status" value="1"/>
</dbReference>
<dbReference type="NCBIfam" id="TIGR00536">
    <property type="entry name" value="hemK_fam"/>
    <property type="match status" value="1"/>
</dbReference>
<dbReference type="InterPro" id="IPR025714">
    <property type="entry name" value="Methyltranfer_dom"/>
</dbReference>
<dbReference type="GO" id="GO:0003676">
    <property type="term" value="F:nucleic acid binding"/>
    <property type="evidence" value="ECO:0007669"/>
    <property type="project" value="InterPro"/>
</dbReference>
<evidence type="ECO:0000313" key="6">
    <source>
        <dbReference type="EMBL" id="MBV7258352.1"/>
    </source>
</evidence>
<dbReference type="PROSITE" id="PS00092">
    <property type="entry name" value="N6_MTASE"/>
    <property type="match status" value="1"/>
</dbReference>
<dbReference type="AlphaFoldDB" id="A0A9X1JNE5"/>
<protein>
    <submittedName>
        <fullName evidence="6">Peptide chain release factor N(5)-glutamine methyltransferase</fullName>
        <ecNumber evidence="6">2.1.1.297</ecNumber>
    </submittedName>
</protein>
<dbReference type="InterPro" id="IPR004556">
    <property type="entry name" value="HemK-like"/>
</dbReference>
<dbReference type="InterPro" id="IPR050320">
    <property type="entry name" value="N5-glutamine_MTase"/>
</dbReference>
<evidence type="ECO:0000259" key="4">
    <source>
        <dbReference type="Pfam" id="PF13847"/>
    </source>
</evidence>
<feature type="domain" description="Methyltransferase" evidence="4">
    <location>
        <begin position="109"/>
        <end position="197"/>
    </location>
</feature>
<keyword evidence="2 6" id="KW-0808">Transferase</keyword>
<organism evidence="6 7">
    <name type="scientific">Erythrobacter crassostreae</name>
    <dbReference type="NCBI Taxonomy" id="2828328"/>
    <lineage>
        <taxon>Bacteria</taxon>
        <taxon>Pseudomonadati</taxon>
        <taxon>Pseudomonadota</taxon>
        <taxon>Alphaproteobacteria</taxon>
        <taxon>Sphingomonadales</taxon>
        <taxon>Erythrobacteraceae</taxon>
        <taxon>Erythrobacter/Porphyrobacter group</taxon>
        <taxon>Erythrobacter</taxon>
    </lineage>
</organism>
<evidence type="ECO:0000256" key="3">
    <source>
        <dbReference type="ARBA" id="ARBA00022691"/>
    </source>
</evidence>
<evidence type="ECO:0000256" key="1">
    <source>
        <dbReference type="ARBA" id="ARBA00022603"/>
    </source>
</evidence>
<dbReference type="Pfam" id="PF17827">
    <property type="entry name" value="PrmC_N"/>
    <property type="match status" value="1"/>
</dbReference>
<dbReference type="InterPro" id="IPR019874">
    <property type="entry name" value="RF_methyltr_PrmC"/>
</dbReference>
<dbReference type="NCBIfam" id="TIGR03534">
    <property type="entry name" value="RF_mod_PrmC"/>
    <property type="match status" value="1"/>
</dbReference>
<evidence type="ECO:0000256" key="2">
    <source>
        <dbReference type="ARBA" id="ARBA00022679"/>
    </source>
</evidence>
<dbReference type="PANTHER" id="PTHR18895:SF74">
    <property type="entry name" value="MTRF1L RELEASE FACTOR GLUTAMINE METHYLTRANSFERASE"/>
    <property type="match status" value="1"/>
</dbReference>
<keyword evidence="3" id="KW-0949">S-adenosyl-L-methionine</keyword>
<dbReference type="EMBL" id="JAGSPC010000001">
    <property type="protein sequence ID" value="MBV7258352.1"/>
    <property type="molecule type" value="Genomic_DNA"/>
</dbReference>
<sequence length="274" mass="29647">MTVADAIRAAAESLASTSDTARLDAELLMAHALEVSRSDMLVHAMRNDAPVGFDAMISRREASEPVAYIIGATEFFGRSFEVEPGILVPRSDSEAWIDAALDICPDPSQILDLGTGSGCLLLTMLAERPQASGIGIDASPVAVEIASKNAKDLGLQSHCEFKLRSWHDEGWSDDLGSFDLVLCNPPYVEADAALDPDVKNYEPASALFAGAEGLDDYRVLIPQLRKLMNEYAVAIFEIGHTQADAVTKIAEEVGLSVEMRRDLANRPRALIFRV</sequence>
<keyword evidence="7" id="KW-1185">Reference proteome</keyword>
<dbReference type="PANTHER" id="PTHR18895">
    <property type="entry name" value="HEMK METHYLTRANSFERASE"/>
    <property type="match status" value="1"/>
</dbReference>
<proteinExistence type="predicted"/>
<keyword evidence="1 6" id="KW-0489">Methyltransferase</keyword>
<comment type="caution">
    <text evidence="6">The sequence shown here is derived from an EMBL/GenBank/DDBJ whole genome shotgun (WGS) entry which is preliminary data.</text>
</comment>
<dbReference type="InterPro" id="IPR040758">
    <property type="entry name" value="PrmC_N"/>
</dbReference>
<dbReference type="EC" id="2.1.1.297" evidence="6"/>
<accession>A0A9X1JNE5</accession>
<dbReference type="RefSeq" id="WP_218403683.1">
    <property type="nucleotide sequence ID" value="NZ_JAGSPC010000001.1"/>
</dbReference>
<dbReference type="InterPro" id="IPR002052">
    <property type="entry name" value="DNA_methylase_N6_adenine_CS"/>
</dbReference>
<dbReference type="GO" id="GO:0032259">
    <property type="term" value="P:methylation"/>
    <property type="evidence" value="ECO:0007669"/>
    <property type="project" value="UniProtKB-KW"/>
</dbReference>
<dbReference type="GO" id="GO:0102559">
    <property type="term" value="F:peptide chain release factor N(5)-glutamine methyltransferase activity"/>
    <property type="evidence" value="ECO:0007669"/>
    <property type="project" value="UniProtKB-EC"/>
</dbReference>
<evidence type="ECO:0000313" key="7">
    <source>
        <dbReference type="Proteomes" id="UP001138681"/>
    </source>
</evidence>
<reference evidence="6" key="1">
    <citation type="submission" date="2021-04" db="EMBL/GenBank/DDBJ databases">
        <authorList>
            <person name="Pira H."/>
            <person name="Risdian C."/>
            <person name="Wink J."/>
        </authorList>
    </citation>
    <scope>NUCLEOTIDE SEQUENCE</scope>
    <source>
        <strain evidence="6">WH158</strain>
    </source>
</reference>
<gene>
    <name evidence="6" type="primary">prmC</name>
    <name evidence="6" type="ORF">KCG46_02040</name>
</gene>
<dbReference type="Proteomes" id="UP001138681">
    <property type="component" value="Unassembled WGS sequence"/>
</dbReference>
<dbReference type="Pfam" id="PF13847">
    <property type="entry name" value="Methyltransf_31"/>
    <property type="match status" value="1"/>
</dbReference>